<keyword evidence="3" id="KW-0698">rRNA processing</keyword>
<evidence type="ECO:0000313" key="10">
    <source>
        <dbReference type="EMBL" id="CCX16341.1"/>
    </source>
</evidence>
<feature type="domain" description="UTP23 sensor motif region" evidence="9">
    <location>
        <begin position="223"/>
        <end position="241"/>
    </location>
</feature>
<dbReference type="GO" id="GO:0006364">
    <property type="term" value="P:rRNA processing"/>
    <property type="evidence" value="ECO:0007669"/>
    <property type="project" value="UniProtKB-KW"/>
</dbReference>
<comment type="similarity">
    <text evidence="6">Belongs to the UTP23/FCF1 family. UTP23 subfamily.</text>
</comment>
<dbReference type="AlphaFoldDB" id="U4LB24"/>
<dbReference type="STRING" id="1076935.U4LB24"/>
<dbReference type="Proteomes" id="UP000018144">
    <property type="component" value="Unassembled WGS sequence"/>
</dbReference>
<keyword evidence="11" id="KW-1185">Reference proteome</keyword>
<evidence type="ECO:0000259" key="9">
    <source>
        <dbReference type="Pfam" id="PF24779"/>
    </source>
</evidence>
<gene>
    <name evidence="10" type="ORF">PCON_02937</name>
</gene>
<evidence type="ECO:0000313" key="11">
    <source>
        <dbReference type="Proteomes" id="UP000018144"/>
    </source>
</evidence>
<dbReference type="GO" id="GO:0032040">
    <property type="term" value="C:small-subunit processome"/>
    <property type="evidence" value="ECO:0007669"/>
    <property type="project" value="InterPro"/>
</dbReference>
<dbReference type="eggNOG" id="KOG3164">
    <property type="taxonomic scope" value="Eukaryota"/>
</dbReference>
<keyword evidence="4" id="KW-0539">Nucleus</keyword>
<dbReference type="InterPro" id="IPR057776">
    <property type="entry name" value="UTP23_sensor"/>
</dbReference>
<dbReference type="EMBL" id="HF936378">
    <property type="protein sequence ID" value="CCX16341.1"/>
    <property type="molecule type" value="Genomic_DNA"/>
</dbReference>
<dbReference type="SUPFAM" id="SSF88723">
    <property type="entry name" value="PIN domain-like"/>
    <property type="match status" value="1"/>
</dbReference>
<evidence type="ECO:0000256" key="4">
    <source>
        <dbReference type="ARBA" id="ARBA00023242"/>
    </source>
</evidence>
<evidence type="ECO:0000256" key="3">
    <source>
        <dbReference type="ARBA" id="ARBA00022552"/>
    </source>
</evidence>
<evidence type="ECO:0000256" key="1">
    <source>
        <dbReference type="ARBA" id="ARBA00004604"/>
    </source>
</evidence>
<evidence type="ECO:0000256" key="6">
    <source>
        <dbReference type="ARBA" id="ARBA00038503"/>
    </source>
</evidence>
<evidence type="ECO:0000256" key="7">
    <source>
        <dbReference type="ARBA" id="ARBA00076388"/>
    </source>
</evidence>
<evidence type="ECO:0000256" key="5">
    <source>
        <dbReference type="ARBA" id="ARBA00037300"/>
    </source>
</evidence>
<evidence type="ECO:0000256" key="8">
    <source>
        <dbReference type="SAM" id="MobiDB-lite"/>
    </source>
</evidence>
<dbReference type="PANTHER" id="PTHR12416">
    <property type="entry name" value="RRNA-PROCESSING PROTEIN UTP23 HOMOLOG"/>
    <property type="match status" value="1"/>
</dbReference>
<dbReference type="Pfam" id="PF04900">
    <property type="entry name" value="Fcf1"/>
    <property type="match status" value="1"/>
</dbReference>
<comment type="subcellular location">
    <subcellularLocation>
        <location evidence="1">Nucleus</location>
        <location evidence="1">Nucleolus</location>
    </subcellularLocation>
</comment>
<name>U4LB24_PYROM</name>
<dbReference type="Gene3D" id="3.40.50.1010">
    <property type="entry name" value="5'-nuclease"/>
    <property type="match status" value="1"/>
</dbReference>
<dbReference type="OMA" id="CCMQALY"/>
<dbReference type="FunFam" id="3.40.50.1010:FF:000006">
    <property type="entry name" value="rRNA-processing protein UTP23 homolog"/>
    <property type="match status" value="1"/>
</dbReference>
<dbReference type="Pfam" id="PF24779">
    <property type="entry name" value="UTP23_sensor"/>
    <property type="match status" value="1"/>
</dbReference>
<reference evidence="10 11" key="1">
    <citation type="journal article" date="2013" name="PLoS Genet.">
        <title>The genome and development-dependent transcriptomes of Pyronema confluens: a window into fungal evolution.</title>
        <authorList>
            <person name="Traeger S."/>
            <person name="Altegoer F."/>
            <person name="Freitag M."/>
            <person name="Gabaldon T."/>
            <person name="Kempken F."/>
            <person name="Kumar A."/>
            <person name="Marcet-Houben M."/>
            <person name="Poggeler S."/>
            <person name="Stajich J.E."/>
            <person name="Nowrousian M."/>
        </authorList>
    </citation>
    <scope>NUCLEOTIDE SEQUENCE [LARGE SCALE GENOMIC DNA]</scope>
    <source>
        <strain evidence="11">CBS 100304</strain>
        <tissue evidence="10">Vegetative mycelium</tissue>
    </source>
</reference>
<feature type="region of interest" description="Disordered" evidence="8">
    <location>
        <begin position="185"/>
        <end position="310"/>
    </location>
</feature>
<dbReference type="InterPro" id="IPR029060">
    <property type="entry name" value="PIN-like_dom_sf"/>
</dbReference>
<comment type="function">
    <text evidence="5">Involved in rRNA-processing and ribosome biogenesis.</text>
</comment>
<evidence type="ECO:0000256" key="2">
    <source>
        <dbReference type="ARBA" id="ARBA00022517"/>
    </source>
</evidence>
<accession>U4LB24</accession>
<feature type="compositionally biased region" description="Acidic residues" evidence="8">
    <location>
        <begin position="203"/>
        <end position="212"/>
    </location>
</feature>
<feature type="compositionally biased region" description="Low complexity" evidence="8">
    <location>
        <begin position="278"/>
        <end position="310"/>
    </location>
</feature>
<feature type="compositionally biased region" description="Basic residues" evidence="8">
    <location>
        <begin position="268"/>
        <end position="277"/>
    </location>
</feature>
<dbReference type="OrthoDB" id="25675at2759"/>
<sequence>MRGKRSKAYKKLMGAYHQTFGFREPYQVLLDSEMVKEATKCTMEIPAALERTLRGKVKPMITQCSIRHLYKLSSDEHPNRNKYIDIAKTFERRRCNHHELEEPLPEKECIESVSLKNGQNKHKYVIAAQDKDIKHLFKEVPGAPTIIIKRSVMLLEPMNEISKRLRDRSERDKFKKGIVDARSAVKRKREDDEMDIDERSDAEGEDAEGEDGDAPKPAEEKKKKKKKGPKGPNPLSVRKKKTPGAAAPAKPKPAGAAAAAGGADAQAKKKRKRKHASGKAGEGASESTGASESAPAASKPAPAAAATETA</sequence>
<protein>
    <recommendedName>
        <fullName evidence="7">U three protein 23</fullName>
    </recommendedName>
</protein>
<dbReference type="CDD" id="cd09865">
    <property type="entry name" value="PIN_ScUtp23p-like"/>
    <property type="match status" value="1"/>
</dbReference>
<organism evidence="10 11">
    <name type="scientific">Pyronema omphalodes (strain CBS 100304)</name>
    <name type="common">Pyronema confluens</name>
    <dbReference type="NCBI Taxonomy" id="1076935"/>
    <lineage>
        <taxon>Eukaryota</taxon>
        <taxon>Fungi</taxon>
        <taxon>Dikarya</taxon>
        <taxon>Ascomycota</taxon>
        <taxon>Pezizomycotina</taxon>
        <taxon>Pezizomycetes</taxon>
        <taxon>Pezizales</taxon>
        <taxon>Pyronemataceae</taxon>
        <taxon>Pyronema</taxon>
    </lineage>
</organism>
<keyword evidence="2" id="KW-0690">Ribosome biogenesis</keyword>
<feature type="compositionally biased region" description="Low complexity" evidence="8">
    <location>
        <begin position="243"/>
        <end position="265"/>
    </location>
</feature>
<proteinExistence type="inferred from homology"/>
<dbReference type="InterPro" id="IPR006984">
    <property type="entry name" value="Fcf1/UTP23"/>
</dbReference>